<accession>A0A1E4T3B1</accession>
<feature type="compositionally biased region" description="Polar residues" evidence="1">
    <location>
        <begin position="253"/>
        <end position="264"/>
    </location>
</feature>
<dbReference type="SUPFAM" id="SSF48464">
    <property type="entry name" value="ENTH/VHS domain"/>
    <property type="match status" value="1"/>
</dbReference>
<dbReference type="GO" id="GO:0030276">
    <property type="term" value="F:clathrin binding"/>
    <property type="evidence" value="ECO:0007669"/>
    <property type="project" value="TreeGrafter"/>
</dbReference>
<keyword evidence="4" id="KW-1185">Reference proteome</keyword>
<dbReference type="GO" id="GO:0005886">
    <property type="term" value="C:plasma membrane"/>
    <property type="evidence" value="ECO:0007669"/>
    <property type="project" value="TreeGrafter"/>
</dbReference>
<dbReference type="InterPro" id="IPR013809">
    <property type="entry name" value="ENTH"/>
</dbReference>
<reference evidence="4" key="1">
    <citation type="submission" date="2016-04" db="EMBL/GenBank/DDBJ databases">
        <title>Comparative genomics of biotechnologically important yeasts.</title>
        <authorList>
            <consortium name="DOE Joint Genome Institute"/>
            <person name="Riley R."/>
            <person name="Haridas S."/>
            <person name="Wolfe K.H."/>
            <person name="Lopes M.R."/>
            <person name="Hittinger C.T."/>
            <person name="Goker M."/>
            <person name="Salamov A."/>
            <person name="Wisecaver J."/>
            <person name="Long T.M."/>
            <person name="Aerts A.L."/>
            <person name="Barry K."/>
            <person name="Choi C."/>
            <person name="Clum A."/>
            <person name="Coughlan A.Y."/>
            <person name="Deshpande S."/>
            <person name="Douglass A.P."/>
            <person name="Hanson S.J."/>
            <person name="Klenk H.-P."/>
            <person name="Labutti K."/>
            <person name="Lapidus A."/>
            <person name="Lindquist E."/>
            <person name="Lipzen A."/>
            <person name="Meier-Kolthoff J.P."/>
            <person name="Ohm R.A."/>
            <person name="Otillar R.P."/>
            <person name="Pangilinan J."/>
            <person name="Peng Y."/>
            <person name="Rokas A."/>
            <person name="Rosa C.A."/>
            <person name="Scheuner C."/>
            <person name="Sibirny A.A."/>
            <person name="Slot J.C."/>
            <person name="Stielow J.B."/>
            <person name="Sun H."/>
            <person name="Kurtzman C.P."/>
            <person name="Blackwell M."/>
            <person name="Grigoriev I.V."/>
            <person name="Jeffries T.W."/>
        </authorList>
    </citation>
    <scope>NUCLEOTIDE SEQUENCE [LARGE SCALE GENOMIC DNA]</scope>
    <source>
        <strain evidence="4">NRRL YB-2248</strain>
    </source>
</reference>
<evidence type="ECO:0000256" key="1">
    <source>
        <dbReference type="SAM" id="MobiDB-lite"/>
    </source>
</evidence>
<evidence type="ECO:0000313" key="4">
    <source>
        <dbReference type="Proteomes" id="UP000094801"/>
    </source>
</evidence>
<dbReference type="Gene3D" id="1.25.40.90">
    <property type="match status" value="1"/>
</dbReference>
<dbReference type="GO" id="GO:0030125">
    <property type="term" value="C:clathrin vesicle coat"/>
    <property type="evidence" value="ECO:0007669"/>
    <property type="project" value="TreeGrafter"/>
</dbReference>
<dbReference type="OrthoDB" id="4033880at2759"/>
<dbReference type="InterPro" id="IPR008942">
    <property type="entry name" value="ENTH_VHS"/>
</dbReference>
<dbReference type="GO" id="GO:0006897">
    <property type="term" value="P:endocytosis"/>
    <property type="evidence" value="ECO:0007669"/>
    <property type="project" value="TreeGrafter"/>
</dbReference>
<feature type="domain" description="ENTH" evidence="2">
    <location>
        <begin position="6"/>
        <end position="140"/>
    </location>
</feature>
<organism evidence="3 4">
    <name type="scientific">[Candida] arabinofermentans NRRL YB-2248</name>
    <dbReference type="NCBI Taxonomy" id="983967"/>
    <lineage>
        <taxon>Eukaryota</taxon>
        <taxon>Fungi</taxon>
        <taxon>Dikarya</taxon>
        <taxon>Ascomycota</taxon>
        <taxon>Saccharomycotina</taxon>
        <taxon>Pichiomycetes</taxon>
        <taxon>Pichiales</taxon>
        <taxon>Pichiaceae</taxon>
        <taxon>Ogataea</taxon>
        <taxon>Ogataea/Candida clade</taxon>
    </lineage>
</organism>
<feature type="region of interest" description="Disordered" evidence="1">
    <location>
        <begin position="192"/>
        <end position="298"/>
    </location>
</feature>
<dbReference type="EMBL" id="KV453850">
    <property type="protein sequence ID" value="ODV86211.1"/>
    <property type="molecule type" value="Genomic_DNA"/>
</dbReference>
<feature type="region of interest" description="Disordered" evidence="1">
    <location>
        <begin position="154"/>
        <end position="176"/>
    </location>
</feature>
<dbReference type="PROSITE" id="PS50942">
    <property type="entry name" value="ENTH"/>
    <property type="match status" value="1"/>
</dbReference>
<gene>
    <name evidence="3" type="ORF">CANARDRAFT_6706</name>
</gene>
<dbReference type="GO" id="GO:0005543">
    <property type="term" value="F:phospholipid binding"/>
    <property type="evidence" value="ECO:0007669"/>
    <property type="project" value="TreeGrafter"/>
</dbReference>
<dbReference type="Pfam" id="PF01417">
    <property type="entry name" value="ENTH"/>
    <property type="match status" value="1"/>
</dbReference>
<dbReference type="GO" id="GO:0007015">
    <property type="term" value="P:actin filament organization"/>
    <property type="evidence" value="ECO:0007669"/>
    <property type="project" value="TreeGrafter"/>
</dbReference>
<dbReference type="PANTHER" id="PTHR12276:SF119">
    <property type="entry name" value="EPSIN-4"/>
    <property type="match status" value="1"/>
</dbReference>
<dbReference type="AlphaFoldDB" id="A0A1E4T3B1"/>
<dbReference type="GO" id="GO:0005768">
    <property type="term" value="C:endosome"/>
    <property type="evidence" value="ECO:0007669"/>
    <property type="project" value="TreeGrafter"/>
</dbReference>
<dbReference type="Proteomes" id="UP000094801">
    <property type="component" value="Unassembled WGS sequence"/>
</dbReference>
<proteinExistence type="predicted"/>
<sequence length="298" mass="33798">MRKLSSILRKPGYTEALIQRATTNTTWGPTSTELGEVSKLSFDETEMATITKTLTKRLRSKYLTQVLKALTVVYFLVQTGSYDFIKWLNVNKYSVVALRELQIDTKSNNKQLIQQCHNIRTKASEIMKLIDDDEKLMSKRKEFLALRNDMKLPTPRSSLEITPTSPRAMEISRGSSKSLEINRSELFNQLSPSYYSSSSDDEENTNNSGGNFGYQIRSSSPLSRVVKRSTLSNIIESEEPPQSRSSRGHEHSANSLRQPKSFNSDNEHDSIPEISEVSHTNQAPVTLNRSMTLPSKRR</sequence>
<dbReference type="STRING" id="983967.A0A1E4T3B1"/>
<dbReference type="SMART" id="SM00273">
    <property type="entry name" value="ENTH"/>
    <property type="match status" value="1"/>
</dbReference>
<evidence type="ECO:0000259" key="2">
    <source>
        <dbReference type="PROSITE" id="PS50942"/>
    </source>
</evidence>
<feature type="compositionally biased region" description="Polar residues" evidence="1">
    <location>
        <begin position="155"/>
        <end position="165"/>
    </location>
</feature>
<protein>
    <recommendedName>
        <fullName evidence="2">ENTH domain-containing protein</fullName>
    </recommendedName>
</protein>
<feature type="compositionally biased region" description="Polar residues" evidence="1">
    <location>
        <begin position="277"/>
        <end position="298"/>
    </location>
</feature>
<name>A0A1E4T3B1_9ASCO</name>
<evidence type="ECO:0000313" key="3">
    <source>
        <dbReference type="EMBL" id="ODV86211.1"/>
    </source>
</evidence>
<dbReference type="PANTHER" id="PTHR12276">
    <property type="entry name" value="EPSIN/ENT-RELATED"/>
    <property type="match status" value="1"/>
</dbReference>